<dbReference type="PANTHER" id="PTHR42852:SF1">
    <property type="entry name" value="THIOREDOXIN-LIKE PROTEIN YNEN"/>
    <property type="match status" value="1"/>
</dbReference>
<evidence type="ECO:0000256" key="1">
    <source>
        <dbReference type="ARBA" id="ARBA00023157"/>
    </source>
</evidence>
<dbReference type="SUPFAM" id="SSF52833">
    <property type="entry name" value="Thioredoxin-like"/>
    <property type="match status" value="1"/>
</dbReference>
<dbReference type="Gene3D" id="3.40.30.10">
    <property type="entry name" value="Glutaredoxin"/>
    <property type="match status" value="1"/>
</dbReference>
<dbReference type="CDD" id="cd02966">
    <property type="entry name" value="TlpA_like_family"/>
    <property type="match status" value="1"/>
</dbReference>
<keyword evidence="4" id="KW-1185">Reference proteome</keyword>
<dbReference type="STRING" id="1220589.CD32_10575"/>
<dbReference type="PANTHER" id="PTHR42852">
    <property type="entry name" value="THIOL:DISULFIDE INTERCHANGE PROTEIN DSBE"/>
    <property type="match status" value="1"/>
</dbReference>
<dbReference type="PROSITE" id="PS51352">
    <property type="entry name" value="THIOREDOXIN_2"/>
    <property type="match status" value="1"/>
</dbReference>
<dbReference type="PROSITE" id="PS00194">
    <property type="entry name" value="THIOREDOXIN_1"/>
    <property type="match status" value="1"/>
</dbReference>
<dbReference type="InterPro" id="IPR050553">
    <property type="entry name" value="Thioredoxin_ResA/DsbE_sf"/>
</dbReference>
<reference evidence="3 4" key="1">
    <citation type="submission" date="2014-02" db="EMBL/GenBank/DDBJ databases">
        <title>Draft genome sequence of Lysinibacillus odysseyi NBRC 100172.</title>
        <authorList>
            <person name="Zhang F."/>
            <person name="Wang G."/>
            <person name="Zhang L."/>
        </authorList>
    </citation>
    <scope>NUCLEOTIDE SEQUENCE [LARGE SCALE GENOMIC DNA]</scope>
    <source>
        <strain evidence="3 4">NBRC 100172</strain>
    </source>
</reference>
<dbReference type="AlphaFoldDB" id="A0A0A3IJH5"/>
<evidence type="ECO:0000313" key="4">
    <source>
        <dbReference type="Proteomes" id="UP000030437"/>
    </source>
</evidence>
<dbReference type="EMBL" id="JPVP01000055">
    <property type="protein sequence ID" value="KGR84896.1"/>
    <property type="molecule type" value="Genomic_DNA"/>
</dbReference>
<evidence type="ECO:0000259" key="2">
    <source>
        <dbReference type="PROSITE" id="PS51352"/>
    </source>
</evidence>
<dbReference type="GO" id="GO:0016491">
    <property type="term" value="F:oxidoreductase activity"/>
    <property type="evidence" value="ECO:0007669"/>
    <property type="project" value="InterPro"/>
</dbReference>
<dbReference type="InterPro" id="IPR017937">
    <property type="entry name" value="Thioredoxin_CS"/>
</dbReference>
<comment type="caution">
    <text evidence="3">The sequence shown here is derived from an EMBL/GenBank/DDBJ whole genome shotgun (WGS) entry which is preliminary data.</text>
</comment>
<dbReference type="GO" id="GO:0016209">
    <property type="term" value="F:antioxidant activity"/>
    <property type="evidence" value="ECO:0007669"/>
    <property type="project" value="InterPro"/>
</dbReference>
<feature type="domain" description="Thioredoxin" evidence="2">
    <location>
        <begin position="41"/>
        <end position="181"/>
    </location>
</feature>
<dbReference type="Proteomes" id="UP000030437">
    <property type="component" value="Unassembled WGS sequence"/>
</dbReference>
<evidence type="ECO:0000313" key="3">
    <source>
        <dbReference type="EMBL" id="KGR84896.1"/>
    </source>
</evidence>
<protein>
    <recommendedName>
        <fullName evidence="2">Thioredoxin domain-containing protein</fullName>
    </recommendedName>
</protein>
<organism evidence="3 4">
    <name type="scientific">Lysinibacillus odysseyi 34hs-1 = NBRC 100172</name>
    <dbReference type="NCBI Taxonomy" id="1220589"/>
    <lineage>
        <taxon>Bacteria</taxon>
        <taxon>Bacillati</taxon>
        <taxon>Bacillota</taxon>
        <taxon>Bacilli</taxon>
        <taxon>Bacillales</taxon>
        <taxon>Bacillaceae</taxon>
        <taxon>Lysinibacillus</taxon>
    </lineage>
</organism>
<name>A0A0A3IJH5_9BACI</name>
<accession>A0A0A3IJH5</accession>
<keyword evidence="1" id="KW-1015">Disulfide bond</keyword>
<dbReference type="InterPro" id="IPR000866">
    <property type="entry name" value="AhpC/TSA"/>
</dbReference>
<dbReference type="eggNOG" id="COG0526">
    <property type="taxonomic scope" value="Bacteria"/>
</dbReference>
<dbReference type="InterPro" id="IPR013766">
    <property type="entry name" value="Thioredoxin_domain"/>
</dbReference>
<gene>
    <name evidence="3" type="ORF">CD32_10575</name>
</gene>
<proteinExistence type="predicted"/>
<dbReference type="Pfam" id="PF00578">
    <property type="entry name" value="AhpC-TSA"/>
    <property type="match status" value="1"/>
</dbReference>
<dbReference type="InterPro" id="IPR036249">
    <property type="entry name" value="Thioredoxin-like_sf"/>
</dbReference>
<sequence length="184" mass="20649">MIGAAIVAVLVVIFFVNLSGDKMAVEVKKDKGNEQQSAVQKGQATEAADFTLKSLTGEEVTLSSLRGKIVIVNLWATWCPPCRQEMPHMQKFYEKHQEEVEILAVNLTSEDYGTEKVAEFVSEFGLTFPVLLDQTGEIGKLYEVYTIPTSYIIDKEGMIFQKIIGPMDEEYMEQLITALNETEK</sequence>